<feature type="compositionally biased region" description="Polar residues" evidence="1">
    <location>
        <begin position="121"/>
        <end position="130"/>
    </location>
</feature>
<feature type="region of interest" description="Disordered" evidence="1">
    <location>
        <begin position="441"/>
        <end position="470"/>
    </location>
</feature>
<dbReference type="Proteomes" id="UP000005408">
    <property type="component" value="Unassembled WGS sequence"/>
</dbReference>
<feature type="domain" description="PDZ" evidence="2">
    <location>
        <begin position="286"/>
        <end position="371"/>
    </location>
</feature>
<feature type="compositionally biased region" description="Basic and acidic residues" evidence="1">
    <location>
        <begin position="1095"/>
        <end position="1105"/>
    </location>
</feature>
<feature type="region of interest" description="Disordered" evidence="1">
    <location>
        <begin position="1088"/>
        <end position="1118"/>
    </location>
</feature>
<protein>
    <recommendedName>
        <fullName evidence="2">PDZ domain-containing protein</fullName>
    </recommendedName>
</protein>
<dbReference type="Gene3D" id="2.30.42.10">
    <property type="match status" value="2"/>
</dbReference>
<dbReference type="InterPro" id="IPR011029">
    <property type="entry name" value="DEATH-like_dom_sf"/>
</dbReference>
<name>A0A8W8M026_MAGGI</name>
<proteinExistence type="predicted"/>
<evidence type="ECO:0000256" key="1">
    <source>
        <dbReference type="SAM" id="MobiDB-lite"/>
    </source>
</evidence>
<accession>A0A8W8M026</accession>
<dbReference type="SMART" id="SM00228">
    <property type="entry name" value="PDZ"/>
    <property type="match status" value="2"/>
</dbReference>
<sequence>MGSAPSERHQFYLLHDLLQTRHTLLGNTHTVHIFRGPGGKLGIKLSVLSFGDSGTFCIVTKVKPECQLLNRSHLKPLECVISINGNDVGGLSEELVFGLIDSIQDPVVTLVACDVLKHSTEQPWSTSPSCETYKRSRSQLSNSSDLSSSSSMEVRKKLSGMKRMIKSNSVENDEKESSEHDSLLAGEQRYNSQVDQHFNAASCYEDKICSLPIMTERCHVEDEQYHSLPATGVCKECRNNNCNGQNHVMAVGKGSNSWAKSVAFIGSYEDLFKYPHRVKWDCFPKAVVLQTSSQGKFGFSYKVKEFKNNTDDWYTLVTMVTQDGPADGKLMVGDWIRSIDGQALVNPNEALLLEKKLENLKEVRVVFQRPEGMLPRHKSFQSGPRQDVVESNPPHPSISSPTVITDITGHPVKHNVPLPGSCSPITSKIGGRSDGYIRQTSAMSQSSVTSKLSTGSCEPRHVKPKPSSSSLLDPSSLFTVQSLRPVSPGAKVEQVQIFVPGLHSSDNASGGLEDFQIKVKFPKVRIFICGTNAKHLSQLLLPDFLLPVDNSLRLFDRVCATMAMERSGEVNFESWSQYDRLLQNDEKARHASNDSLSRCDINTTDQSFSCGAINTEIFIVYDEKFFLQCCQYLFTRTSVFLLTFDGDKMLKSPPSEIHRLQNTIHTIRGAVGYECPIQTYGLLGTDSSDSGSTATIDEVRTLFYTSHGYQIVKYNVPRHPHLFHMADGERPNMDAQTSVWKCISEIQEKQHILLISMAMIHQLEQRRQNEVFCIDEDDFTATFQETVPGVDLGIRQVVWTELLEFGEILSSKAAVLPVPSISQLDKILFIRPDILLDRIHQLQTISPRIIQSNEGIKQIWLKLIATGFISQSEWSEFCPQTDSCSMSNIKLQISPEKIQLLLQAFGMTFRQEAIDGSHYFIPCFIPEPGYSESTDTMSESLYFQLKGNPPHISSMLYFHLVFRLNNASDSRSLAVTNSSSCVIHHAGHEITLIHEKLRDRIQIQLHRLEKNVRLHTVLDWLTDVCKSSLGSEVKYVLGPACPLQEKCSYAQHTRKKSGELHVIDLAEGLPISCGNIKVDNQVKVWLKPSKKQQSSRHEPLTHQDTETGSNESFKSFDTPTSPAPMYIKSLPYNVFRDVYENLQINVSGDWKCLAGLIGFTLDQILVYESKPEPAKLLLVDLDQTHRMTVKQLVEYLAKPEMQRHDIIEKLSKFLNGV</sequence>
<dbReference type="SUPFAM" id="SSF47986">
    <property type="entry name" value="DEATH domain"/>
    <property type="match status" value="1"/>
</dbReference>
<feature type="compositionally biased region" description="Low complexity" evidence="1">
    <location>
        <begin position="138"/>
        <end position="151"/>
    </location>
</feature>
<dbReference type="Gene3D" id="1.10.533.10">
    <property type="entry name" value="Death Domain, Fas"/>
    <property type="match status" value="1"/>
</dbReference>
<dbReference type="PROSITE" id="PS50106">
    <property type="entry name" value="PDZ"/>
    <property type="match status" value="1"/>
</dbReference>
<dbReference type="InterPro" id="IPR001478">
    <property type="entry name" value="PDZ"/>
</dbReference>
<dbReference type="AlphaFoldDB" id="A0A8W8M026"/>
<feature type="region of interest" description="Disordered" evidence="1">
    <location>
        <begin position="376"/>
        <end position="398"/>
    </location>
</feature>
<keyword evidence="4" id="KW-1185">Reference proteome</keyword>
<dbReference type="SUPFAM" id="SSF50156">
    <property type="entry name" value="PDZ domain-like"/>
    <property type="match status" value="2"/>
</dbReference>
<dbReference type="CDD" id="cd00136">
    <property type="entry name" value="PDZ_canonical"/>
    <property type="match status" value="1"/>
</dbReference>
<organism evidence="3 4">
    <name type="scientific">Magallana gigas</name>
    <name type="common">Pacific oyster</name>
    <name type="synonym">Crassostrea gigas</name>
    <dbReference type="NCBI Taxonomy" id="29159"/>
    <lineage>
        <taxon>Eukaryota</taxon>
        <taxon>Metazoa</taxon>
        <taxon>Spiralia</taxon>
        <taxon>Lophotrochozoa</taxon>
        <taxon>Mollusca</taxon>
        <taxon>Bivalvia</taxon>
        <taxon>Autobranchia</taxon>
        <taxon>Pteriomorphia</taxon>
        <taxon>Ostreida</taxon>
        <taxon>Ostreoidea</taxon>
        <taxon>Ostreidae</taxon>
        <taxon>Magallana</taxon>
    </lineage>
</organism>
<evidence type="ECO:0000259" key="2">
    <source>
        <dbReference type="PROSITE" id="PS50106"/>
    </source>
</evidence>
<dbReference type="InterPro" id="IPR036034">
    <property type="entry name" value="PDZ_sf"/>
</dbReference>
<reference evidence="3" key="1">
    <citation type="submission" date="2022-08" db="UniProtKB">
        <authorList>
            <consortium name="EnsemblMetazoa"/>
        </authorList>
    </citation>
    <scope>IDENTIFICATION</scope>
    <source>
        <strain evidence="3">05x7-T-G4-1.051#20</strain>
    </source>
</reference>
<evidence type="ECO:0000313" key="4">
    <source>
        <dbReference type="Proteomes" id="UP000005408"/>
    </source>
</evidence>
<feature type="compositionally biased region" description="Polar residues" evidence="1">
    <location>
        <begin position="1106"/>
        <end position="1118"/>
    </location>
</feature>
<evidence type="ECO:0000313" key="3">
    <source>
        <dbReference type="EnsemblMetazoa" id="G30655.1:cds"/>
    </source>
</evidence>
<feature type="region of interest" description="Disordered" evidence="1">
    <location>
        <begin position="121"/>
        <end position="182"/>
    </location>
</feature>
<feature type="compositionally biased region" description="Polar residues" evidence="1">
    <location>
        <begin position="441"/>
        <end position="456"/>
    </location>
</feature>
<dbReference type="OrthoDB" id="6111980at2759"/>
<dbReference type="EnsemblMetazoa" id="G30655.1">
    <property type="protein sequence ID" value="G30655.1:cds"/>
    <property type="gene ID" value="G30655"/>
</dbReference>
<dbReference type="OMA" id="LANDCEM"/>